<feature type="domain" description="Thyroglobulin type-1" evidence="6">
    <location>
        <begin position="28"/>
        <end position="86"/>
    </location>
</feature>
<dbReference type="SUPFAM" id="SSF100895">
    <property type="entry name" value="Kazal-type serine protease inhibitors"/>
    <property type="match status" value="2"/>
</dbReference>
<evidence type="ECO:0000313" key="8">
    <source>
        <dbReference type="EnsemblMetazoa" id="Aqu2.1.39845_001"/>
    </source>
</evidence>
<dbReference type="InterPro" id="IPR036857">
    <property type="entry name" value="Thyroglobulin_1_sf"/>
</dbReference>
<evidence type="ECO:0000259" key="7">
    <source>
        <dbReference type="PROSITE" id="PS51465"/>
    </source>
</evidence>
<keyword evidence="1" id="KW-1015">Disulfide bond</keyword>
<evidence type="ECO:0000256" key="4">
    <source>
        <dbReference type="SAM" id="Phobius"/>
    </source>
</evidence>
<dbReference type="EnsemblMetazoa" id="Aqu2.1.39845_001">
    <property type="protein sequence ID" value="Aqu2.1.39845_001"/>
    <property type="gene ID" value="Aqu2.1.39845"/>
</dbReference>
<sequence length="869" mass="94696">MLKTFALVFLLTVLALQNTNAFGFGKRDLSCQAARRFYKYISCEDDGSYSRLQCRNKYCHCVNTTTGRKLEMTNSFRNGTQNATYCINLEACGPQQPCRLNCKYGYATNGVCKLCSCKQLNCNYTRISDAIRGCGSRHCITKDKFCLKCKPNCNASNTTGGGNPNTPRRCGSDEEYVTRGYGWGTCRPKLGANDTCKREEESNDRDDDDNVNDDISIPEFILKLASSQEEENIEKEERKHVSMLFAGALSRKVSRMINKAKKECQNGYYCRKKGDGSEGKCEKKNVTGVCFSQRGKSSNECDNNGYFKPRYCKTRNIRMSCICVFPINGTRLNNTKTTFSTTGNKEENERKKPKCTTSVYGICSVTRDGRRFIVSHGKHDIDPCSCKKCICLFGTMYCKTRSNCTGCSAKNNCTLDDGTSIANGRSTRIECNWCKCRYGDPLCTQRNCGNMTGRQMSNCTKCRYEKVDKVCGPNGKTYINRCTAVYCAGVASVDLVEGGCAKSNPCLRFPCSSGEICLRRGGVSCLNLNTGCKPDTLRYCINVTDLDCSNTTVTNSTDDDDDSDTDGDGIGNGDVDPDDTSICGTDGNTYASICHMLQTSNDVQVLHAGHCNASRCKGGSVCGTDGETYENICELRTRSDNARMDYKGTCIDDENMTASDVCDQVIANGRCRFNSDNCKCLIRPAVGCCPLCGGAVLALLDRNGISEASSLDPDLETLDGLMGQLGASEDVFYNLSGRCSVEPVLTSGGNIELVLAALTNGSQCDCYNASTNMTAAINRSIGTTIRSRRETTEASLPTSYQFILLASEAEIDANINNNNNTNNTGGNNSTSTPTTSTPTTNVPPTSSGVTATFAFMTVLLLTVLAIVIQ</sequence>
<keyword evidence="4" id="KW-0812">Transmembrane</keyword>
<dbReference type="EnsemblMetazoa" id="XM_003384148.3">
    <property type="protein sequence ID" value="XP_003384196.1"/>
    <property type="gene ID" value="LOC100633842"/>
</dbReference>
<dbReference type="GO" id="GO:0030198">
    <property type="term" value="P:extracellular matrix organization"/>
    <property type="evidence" value="ECO:0007669"/>
    <property type="project" value="TreeGrafter"/>
</dbReference>
<dbReference type="SMART" id="SM00211">
    <property type="entry name" value="TY"/>
    <property type="match status" value="2"/>
</dbReference>
<feature type="signal peptide" evidence="5">
    <location>
        <begin position="1"/>
        <end position="21"/>
    </location>
</feature>
<comment type="caution">
    <text evidence="2">Lacks conserved residue(s) required for the propagation of feature annotation.</text>
</comment>
<dbReference type="InterPro" id="IPR036058">
    <property type="entry name" value="Kazal_dom_sf"/>
</dbReference>
<evidence type="ECO:0000256" key="5">
    <source>
        <dbReference type="SAM" id="SignalP"/>
    </source>
</evidence>
<evidence type="ECO:0000313" key="9">
    <source>
        <dbReference type="Proteomes" id="UP000007879"/>
    </source>
</evidence>
<feature type="compositionally biased region" description="Acidic residues" evidence="3">
    <location>
        <begin position="557"/>
        <end position="567"/>
    </location>
</feature>
<dbReference type="GO" id="GO:0005886">
    <property type="term" value="C:plasma membrane"/>
    <property type="evidence" value="ECO:0007669"/>
    <property type="project" value="TreeGrafter"/>
</dbReference>
<dbReference type="Pfam" id="PF00086">
    <property type="entry name" value="Thyroglobulin_1"/>
    <property type="match status" value="1"/>
</dbReference>
<dbReference type="CDD" id="cd00104">
    <property type="entry name" value="KAZAL_FS"/>
    <property type="match status" value="1"/>
</dbReference>
<feature type="domain" description="Thyroglobulin type-1" evidence="6">
    <location>
        <begin position="287"/>
        <end position="355"/>
    </location>
</feature>
<dbReference type="Gene3D" id="4.10.800.10">
    <property type="entry name" value="Thyroglobulin type-1"/>
    <property type="match status" value="1"/>
</dbReference>
<feature type="transmembrane region" description="Helical" evidence="4">
    <location>
        <begin position="848"/>
        <end position="868"/>
    </location>
</feature>
<dbReference type="Gene3D" id="3.30.60.30">
    <property type="match status" value="2"/>
</dbReference>
<organism evidence="8">
    <name type="scientific">Amphimedon queenslandica</name>
    <name type="common">Sponge</name>
    <dbReference type="NCBI Taxonomy" id="400682"/>
    <lineage>
        <taxon>Eukaryota</taxon>
        <taxon>Metazoa</taxon>
        <taxon>Porifera</taxon>
        <taxon>Demospongiae</taxon>
        <taxon>Heteroscleromorpha</taxon>
        <taxon>Haplosclerida</taxon>
        <taxon>Niphatidae</taxon>
        <taxon>Amphimedon</taxon>
    </lineage>
</organism>
<dbReference type="OrthoDB" id="88467at2759"/>
<reference evidence="8" key="2">
    <citation type="submission" date="2017-05" db="UniProtKB">
        <authorList>
            <consortium name="EnsemblMetazoa"/>
        </authorList>
    </citation>
    <scope>IDENTIFICATION</scope>
</reference>
<dbReference type="PROSITE" id="PS51162">
    <property type="entry name" value="THYROGLOBULIN_1_2"/>
    <property type="match status" value="2"/>
</dbReference>
<dbReference type="PANTHER" id="PTHR13487">
    <property type="entry name" value="SERINE PROTEASE INHIBITOR"/>
    <property type="match status" value="1"/>
</dbReference>
<dbReference type="SMART" id="SM00280">
    <property type="entry name" value="KAZAL"/>
    <property type="match status" value="2"/>
</dbReference>
<feature type="chain" id="PRO_5010872494" description="Kazal-like domain-containing protein" evidence="5">
    <location>
        <begin position="22"/>
        <end position="869"/>
    </location>
</feature>
<dbReference type="AlphaFoldDB" id="A0A1X7VJ66"/>
<evidence type="ECO:0000256" key="3">
    <source>
        <dbReference type="SAM" id="MobiDB-lite"/>
    </source>
</evidence>
<feature type="compositionally biased region" description="Low complexity" evidence="3">
    <location>
        <begin position="816"/>
        <end position="844"/>
    </location>
</feature>
<dbReference type="PANTHER" id="PTHR13487:SF3">
    <property type="entry name" value="REVERSION-INDUCING CYSTEINE-RICH PROTEIN WITH KAZAL MOTIFS"/>
    <property type="match status" value="1"/>
</dbReference>
<dbReference type="PROSITE" id="PS51465">
    <property type="entry name" value="KAZAL_2"/>
    <property type="match status" value="2"/>
</dbReference>
<proteinExistence type="predicted"/>
<accession>A0A1X7VJ66</accession>
<dbReference type="KEGG" id="aqu:100633842"/>
<dbReference type="eggNOG" id="KOG3649">
    <property type="taxonomic scope" value="Eukaryota"/>
</dbReference>
<feature type="region of interest" description="Disordered" evidence="3">
    <location>
        <begin position="815"/>
        <end position="844"/>
    </location>
</feature>
<dbReference type="InterPro" id="IPR039016">
    <property type="entry name" value="RECK"/>
</dbReference>
<feature type="domain" description="Kazal-like" evidence="7">
    <location>
        <begin position="453"/>
        <end position="502"/>
    </location>
</feature>
<evidence type="ECO:0008006" key="10">
    <source>
        <dbReference type="Google" id="ProtNLM"/>
    </source>
</evidence>
<keyword evidence="9" id="KW-1185">Reference proteome</keyword>
<protein>
    <recommendedName>
        <fullName evidence="10">Kazal-like domain-containing protein</fullName>
    </recommendedName>
</protein>
<dbReference type="SUPFAM" id="SSF57610">
    <property type="entry name" value="Thyroglobulin type-1 domain"/>
    <property type="match status" value="2"/>
</dbReference>
<evidence type="ECO:0000256" key="1">
    <source>
        <dbReference type="ARBA" id="ARBA00023157"/>
    </source>
</evidence>
<keyword evidence="4" id="KW-0472">Membrane</keyword>
<dbReference type="Proteomes" id="UP000007879">
    <property type="component" value="Unassembled WGS sequence"/>
</dbReference>
<dbReference type="STRING" id="400682.A0A1X7VJ66"/>
<feature type="domain" description="Kazal-like" evidence="7">
    <location>
        <begin position="605"/>
        <end position="652"/>
    </location>
</feature>
<evidence type="ECO:0000259" key="6">
    <source>
        <dbReference type="PROSITE" id="PS51162"/>
    </source>
</evidence>
<dbReference type="InParanoid" id="A0A1X7VJ66"/>
<dbReference type="GO" id="GO:0008191">
    <property type="term" value="F:metalloendopeptidase inhibitor activity"/>
    <property type="evidence" value="ECO:0007669"/>
    <property type="project" value="InterPro"/>
</dbReference>
<keyword evidence="5" id="KW-0732">Signal</keyword>
<dbReference type="InterPro" id="IPR002350">
    <property type="entry name" value="Kazal_dom"/>
</dbReference>
<keyword evidence="4" id="KW-1133">Transmembrane helix</keyword>
<dbReference type="Pfam" id="PF07648">
    <property type="entry name" value="Kazal_2"/>
    <property type="match status" value="3"/>
</dbReference>
<feature type="region of interest" description="Disordered" evidence="3">
    <location>
        <begin position="555"/>
        <end position="580"/>
    </location>
</feature>
<gene>
    <name evidence="8" type="primary">100633842</name>
</gene>
<reference evidence="9" key="1">
    <citation type="journal article" date="2010" name="Nature">
        <title>The Amphimedon queenslandica genome and the evolution of animal complexity.</title>
        <authorList>
            <person name="Srivastava M."/>
            <person name="Simakov O."/>
            <person name="Chapman J."/>
            <person name="Fahey B."/>
            <person name="Gauthier M.E."/>
            <person name="Mitros T."/>
            <person name="Richards G.S."/>
            <person name="Conaco C."/>
            <person name="Dacre M."/>
            <person name="Hellsten U."/>
            <person name="Larroux C."/>
            <person name="Putnam N.H."/>
            <person name="Stanke M."/>
            <person name="Adamska M."/>
            <person name="Darling A."/>
            <person name="Degnan S.M."/>
            <person name="Oakley T.H."/>
            <person name="Plachetzki D.C."/>
            <person name="Zhai Y."/>
            <person name="Adamski M."/>
            <person name="Calcino A."/>
            <person name="Cummins S.F."/>
            <person name="Goodstein D.M."/>
            <person name="Harris C."/>
            <person name="Jackson D.J."/>
            <person name="Leys S.P."/>
            <person name="Shu S."/>
            <person name="Woodcroft B.J."/>
            <person name="Vervoort M."/>
            <person name="Kosik K.S."/>
            <person name="Manning G."/>
            <person name="Degnan B.M."/>
            <person name="Rokhsar D.S."/>
        </authorList>
    </citation>
    <scope>NUCLEOTIDE SEQUENCE [LARGE SCALE GENOMIC DNA]</scope>
</reference>
<evidence type="ECO:0000256" key="2">
    <source>
        <dbReference type="PROSITE-ProRule" id="PRU00500"/>
    </source>
</evidence>
<name>A0A1X7VJ66_AMPQE</name>
<dbReference type="InterPro" id="IPR000716">
    <property type="entry name" value="Thyroglobulin_1"/>
</dbReference>